<feature type="compositionally biased region" description="Low complexity" evidence="1">
    <location>
        <begin position="160"/>
        <end position="175"/>
    </location>
</feature>
<evidence type="ECO:0000313" key="2">
    <source>
        <dbReference type="EMBL" id="KAJ6043193.1"/>
    </source>
</evidence>
<protein>
    <submittedName>
        <fullName evidence="2">Uncharacterized protein</fullName>
    </submittedName>
</protein>
<dbReference type="Proteomes" id="UP001219568">
    <property type="component" value="Unassembled WGS sequence"/>
</dbReference>
<reference evidence="2" key="1">
    <citation type="journal article" date="2023" name="IMA Fungus">
        <title>Comparative genomic study of the Penicillium genus elucidates a diverse pangenome and 15 lateral gene transfer events.</title>
        <authorList>
            <person name="Petersen C."/>
            <person name="Sorensen T."/>
            <person name="Nielsen M.R."/>
            <person name="Sondergaard T.E."/>
            <person name="Sorensen J.L."/>
            <person name="Fitzpatrick D.A."/>
            <person name="Frisvad J.C."/>
            <person name="Nielsen K.L."/>
        </authorList>
    </citation>
    <scope>NUCLEOTIDE SEQUENCE</scope>
    <source>
        <strain evidence="2">IBT 15450</strain>
    </source>
</reference>
<gene>
    <name evidence="2" type="ORF">N7460_004548</name>
</gene>
<feature type="region of interest" description="Disordered" evidence="1">
    <location>
        <begin position="198"/>
        <end position="271"/>
    </location>
</feature>
<feature type="region of interest" description="Disordered" evidence="1">
    <location>
        <begin position="129"/>
        <end position="185"/>
    </location>
</feature>
<name>A0AAD6IC19_PENCN</name>
<organism evidence="2 3">
    <name type="scientific">Penicillium canescens</name>
    <dbReference type="NCBI Taxonomy" id="5083"/>
    <lineage>
        <taxon>Eukaryota</taxon>
        <taxon>Fungi</taxon>
        <taxon>Dikarya</taxon>
        <taxon>Ascomycota</taxon>
        <taxon>Pezizomycotina</taxon>
        <taxon>Eurotiomycetes</taxon>
        <taxon>Eurotiomycetidae</taxon>
        <taxon>Eurotiales</taxon>
        <taxon>Aspergillaceae</taxon>
        <taxon>Penicillium</taxon>
    </lineage>
</organism>
<evidence type="ECO:0000313" key="3">
    <source>
        <dbReference type="Proteomes" id="UP001219568"/>
    </source>
</evidence>
<comment type="caution">
    <text evidence="2">The sequence shown here is derived from an EMBL/GenBank/DDBJ whole genome shotgun (WGS) entry which is preliminary data.</text>
</comment>
<dbReference type="EMBL" id="JAQJZL010000004">
    <property type="protein sequence ID" value="KAJ6043193.1"/>
    <property type="molecule type" value="Genomic_DNA"/>
</dbReference>
<feature type="compositionally biased region" description="Basic and acidic residues" evidence="1">
    <location>
        <begin position="198"/>
        <end position="208"/>
    </location>
</feature>
<evidence type="ECO:0000256" key="1">
    <source>
        <dbReference type="SAM" id="MobiDB-lite"/>
    </source>
</evidence>
<proteinExistence type="predicted"/>
<keyword evidence="3" id="KW-1185">Reference proteome</keyword>
<reference evidence="2" key="2">
    <citation type="submission" date="2023-01" db="EMBL/GenBank/DDBJ databases">
        <authorList>
            <person name="Petersen C."/>
        </authorList>
    </citation>
    <scope>NUCLEOTIDE SEQUENCE</scope>
    <source>
        <strain evidence="2">IBT 15450</strain>
    </source>
</reference>
<dbReference type="AlphaFoldDB" id="A0AAD6IC19"/>
<accession>A0AAD6IC19</accession>
<sequence length="271" mass="30804">MGNINFNYISANNFNDFNNFIFDLYRIFYIDIINHRCVLRHDFFSVRTNNRTDKIKLSNNRAWLLLRWHLNKDENCNRSPDIDTLIIFLTRRRRRAKERHNMPTPYDMATSQTTAVSTQELVVSPIHAALSPGPQTTTAAVPLSRTPVLNVPPSIDGQSRDPSPSPSSTRRMPVSQGPGPNDSSTEIGLAVAVSLDHRRSATEQELRSPSRGTVRLARMPFDNSYDPEDDAVSEASDSDGRRRDREFDEISDVSSFSAFSPTWDGGRRQYR</sequence>
<feature type="compositionally biased region" description="Basic and acidic residues" evidence="1">
    <location>
        <begin position="238"/>
        <end position="248"/>
    </location>
</feature>